<dbReference type="GO" id="GO:0008168">
    <property type="term" value="F:methyltransferase activity"/>
    <property type="evidence" value="ECO:0007669"/>
    <property type="project" value="UniProtKB-KW"/>
</dbReference>
<dbReference type="AlphaFoldDB" id="A0A0B1TB99"/>
<dbReference type="InterPro" id="IPR029063">
    <property type="entry name" value="SAM-dependent_MTases_sf"/>
</dbReference>
<sequence length="118" mass="13442">MACLDVGCGKGVHSALLANKFPKSNFTGIDVVMDAIQLANQQRKENGDSYENLKFEQMNGAKLDDNWSDKYDLVTIFFAAHDQTRPDLVRTNTFTTLCRIIFLLNTKKCITSRHFYED</sequence>
<dbReference type="CDD" id="cd02440">
    <property type="entry name" value="AdoMet_MTases"/>
    <property type="match status" value="1"/>
</dbReference>
<dbReference type="Gene3D" id="3.40.50.150">
    <property type="entry name" value="Vaccinia Virus protein VP39"/>
    <property type="match status" value="1"/>
</dbReference>
<dbReference type="EMBL" id="KN550292">
    <property type="protein sequence ID" value="KHJ94539.1"/>
    <property type="molecule type" value="Genomic_DNA"/>
</dbReference>
<evidence type="ECO:0000313" key="2">
    <source>
        <dbReference type="EMBL" id="KHJ94539.1"/>
    </source>
</evidence>
<proteinExistence type="predicted"/>
<dbReference type="Pfam" id="PF13847">
    <property type="entry name" value="Methyltransf_31"/>
    <property type="match status" value="1"/>
</dbReference>
<dbReference type="Proteomes" id="UP000053660">
    <property type="component" value="Unassembled WGS sequence"/>
</dbReference>
<accession>A0A0B1TB99</accession>
<reference evidence="2 3" key="1">
    <citation type="submission" date="2014-03" db="EMBL/GenBank/DDBJ databases">
        <title>Draft genome of the hookworm Oesophagostomum dentatum.</title>
        <authorList>
            <person name="Mitreva M."/>
        </authorList>
    </citation>
    <scope>NUCLEOTIDE SEQUENCE [LARGE SCALE GENOMIC DNA]</scope>
    <source>
        <strain evidence="2 3">OD-Hann</strain>
    </source>
</reference>
<keyword evidence="3" id="KW-1185">Reference proteome</keyword>
<dbReference type="OrthoDB" id="506498at2759"/>
<dbReference type="PANTHER" id="PTHR45581">
    <property type="entry name" value="PROTEIN CBG10435"/>
    <property type="match status" value="1"/>
</dbReference>
<keyword evidence="2" id="KW-0489">Methyltransferase</keyword>
<dbReference type="SUPFAM" id="SSF53335">
    <property type="entry name" value="S-adenosyl-L-methionine-dependent methyltransferases"/>
    <property type="match status" value="1"/>
</dbReference>
<evidence type="ECO:0000259" key="1">
    <source>
        <dbReference type="Pfam" id="PF13847"/>
    </source>
</evidence>
<dbReference type="InterPro" id="IPR025714">
    <property type="entry name" value="Methyltranfer_dom"/>
</dbReference>
<name>A0A0B1TB99_OESDE</name>
<keyword evidence="2" id="KW-0808">Transferase</keyword>
<dbReference type="GO" id="GO:0032259">
    <property type="term" value="P:methylation"/>
    <property type="evidence" value="ECO:0007669"/>
    <property type="project" value="UniProtKB-KW"/>
</dbReference>
<evidence type="ECO:0000313" key="3">
    <source>
        <dbReference type="Proteomes" id="UP000053660"/>
    </source>
</evidence>
<feature type="domain" description="Methyltransferase" evidence="1">
    <location>
        <begin position="1"/>
        <end position="92"/>
    </location>
</feature>
<dbReference type="PANTHER" id="PTHR45581:SF3">
    <property type="entry name" value="METHYLTRANSFERASE DOMAIN-CONTAINING PROTEIN"/>
    <property type="match status" value="1"/>
</dbReference>
<protein>
    <submittedName>
        <fullName evidence="2">Methyltransferase domain protein</fullName>
    </submittedName>
</protein>
<organism evidence="2 3">
    <name type="scientific">Oesophagostomum dentatum</name>
    <name type="common">Nodular worm</name>
    <dbReference type="NCBI Taxonomy" id="61180"/>
    <lineage>
        <taxon>Eukaryota</taxon>
        <taxon>Metazoa</taxon>
        <taxon>Ecdysozoa</taxon>
        <taxon>Nematoda</taxon>
        <taxon>Chromadorea</taxon>
        <taxon>Rhabditida</taxon>
        <taxon>Rhabditina</taxon>
        <taxon>Rhabditomorpha</taxon>
        <taxon>Strongyloidea</taxon>
        <taxon>Strongylidae</taxon>
        <taxon>Oesophagostomum</taxon>
    </lineage>
</organism>
<gene>
    <name evidence="2" type="ORF">OESDEN_05530</name>
</gene>